<comment type="caution">
    <text evidence="2">The sequence shown here is derived from an EMBL/GenBank/DDBJ whole genome shotgun (WGS) entry which is preliminary data.</text>
</comment>
<protein>
    <submittedName>
        <fullName evidence="2">Uncharacterized protein</fullName>
    </submittedName>
</protein>
<dbReference type="eggNOG" id="ENOG50346DM">
    <property type="taxonomic scope" value="Bacteria"/>
</dbReference>
<sequence>MAKKNINNLTADELYELAEARKKEEMQKEKEELKSQVADLRAKKKDLEREHKKTMAAIDAEISQLTGRKSRSGGRAGGTSASILDFLASGESDTGSIRAHLEAQGFPVANLPQTMAYLKRTGRVVSTGRGRYKAA</sequence>
<dbReference type="AlphaFoldDB" id="A0A0B0H714"/>
<gene>
    <name evidence="3" type="ORF">BOV88_10105</name>
    <name evidence="2" type="ORF">JV46_20770</name>
</gene>
<dbReference type="RefSeq" id="WP_043115687.1">
    <property type="nucleotide sequence ID" value="NZ_JRAA01000001.1"/>
</dbReference>
<evidence type="ECO:0000313" key="3">
    <source>
        <dbReference type="EMBL" id="OOY34496.1"/>
    </source>
</evidence>
<dbReference type="Proteomes" id="UP000190962">
    <property type="component" value="Unassembled WGS sequence"/>
</dbReference>
<evidence type="ECO:0000256" key="1">
    <source>
        <dbReference type="SAM" id="Coils"/>
    </source>
</evidence>
<evidence type="ECO:0000313" key="5">
    <source>
        <dbReference type="Proteomes" id="UP000190962"/>
    </source>
</evidence>
<name>A0A0B0H714_SOVGS</name>
<reference evidence="2 4" key="1">
    <citation type="journal article" date="2014" name="BMC Genomics">
        <title>The genome of the intracellular bacterium of the coastal bivalve, Solemya velum: a blueprint for thriving in and out of symbiosis.</title>
        <authorList>
            <person name="Dmytrenko O."/>
            <person name="Russell S.L."/>
            <person name="Loo W.T."/>
            <person name="Fontanez K.M."/>
            <person name="Liao L."/>
            <person name="Roeselers G."/>
            <person name="Sharma R."/>
            <person name="Stewart F.J."/>
            <person name="Newton I.L."/>
            <person name="Woyke T."/>
            <person name="Wu D."/>
            <person name="Lang J.M."/>
            <person name="Eisen J.A."/>
            <person name="Cavanaugh C.M."/>
        </authorList>
    </citation>
    <scope>NUCLEOTIDE SEQUENCE [LARGE SCALE GENOMIC DNA]</scope>
    <source>
        <strain evidence="2 4">WH</strain>
    </source>
</reference>
<dbReference type="EMBL" id="MPNX01000015">
    <property type="protein sequence ID" value="OOY34496.1"/>
    <property type="molecule type" value="Genomic_DNA"/>
</dbReference>
<keyword evidence="1" id="KW-0175">Coiled coil</keyword>
<evidence type="ECO:0000313" key="4">
    <source>
        <dbReference type="Proteomes" id="UP000030856"/>
    </source>
</evidence>
<keyword evidence="4" id="KW-1185">Reference proteome</keyword>
<proteinExistence type="predicted"/>
<evidence type="ECO:0000313" key="2">
    <source>
        <dbReference type="EMBL" id="KHF25983.1"/>
    </source>
</evidence>
<feature type="coiled-coil region" evidence="1">
    <location>
        <begin position="16"/>
        <end position="57"/>
    </location>
</feature>
<dbReference type="STRING" id="2340.JV46_20770"/>
<dbReference type="Proteomes" id="UP000030856">
    <property type="component" value="Unassembled WGS sequence"/>
</dbReference>
<dbReference type="GeneID" id="86991806"/>
<dbReference type="OrthoDB" id="9944747at2"/>
<organism evidence="2 4">
    <name type="scientific">Solemya velum gill symbiont</name>
    <dbReference type="NCBI Taxonomy" id="2340"/>
    <lineage>
        <taxon>Bacteria</taxon>
        <taxon>Pseudomonadati</taxon>
        <taxon>Pseudomonadota</taxon>
        <taxon>Gammaproteobacteria</taxon>
        <taxon>sulfur-oxidizing symbionts</taxon>
    </lineage>
</organism>
<accession>A0A0B0H714</accession>
<dbReference type="EMBL" id="JRAA01000001">
    <property type="protein sequence ID" value="KHF25983.1"/>
    <property type="molecule type" value="Genomic_DNA"/>
</dbReference>
<reference evidence="3 5" key="2">
    <citation type="submission" date="2016-11" db="EMBL/GenBank/DDBJ databases">
        <title>Mixed transmission modes and dynamic genome evolution in an obligate animal-bacterial symbiosis.</title>
        <authorList>
            <person name="Russell S.L."/>
            <person name="Corbett-Detig R.B."/>
            <person name="Cavanaugh C.M."/>
        </authorList>
    </citation>
    <scope>NUCLEOTIDE SEQUENCE [LARGE SCALE GENOMIC DNA]</scope>
    <source>
        <strain evidence="3">MA-KB16</strain>
    </source>
</reference>